<organism evidence="1 2">
    <name type="scientific">Hemibagrus guttatus</name>
    <dbReference type="NCBI Taxonomy" id="175788"/>
    <lineage>
        <taxon>Eukaryota</taxon>
        <taxon>Metazoa</taxon>
        <taxon>Chordata</taxon>
        <taxon>Craniata</taxon>
        <taxon>Vertebrata</taxon>
        <taxon>Euteleostomi</taxon>
        <taxon>Actinopterygii</taxon>
        <taxon>Neopterygii</taxon>
        <taxon>Teleostei</taxon>
        <taxon>Ostariophysi</taxon>
        <taxon>Siluriformes</taxon>
        <taxon>Bagridae</taxon>
        <taxon>Hemibagrus</taxon>
    </lineage>
</organism>
<accession>A0AAE0QHS4</accession>
<comment type="caution">
    <text evidence="1">The sequence shown here is derived from an EMBL/GenBank/DDBJ whole genome shotgun (WGS) entry which is preliminary data.</text>
</comment>
<feature type="non-terminal residue" evidence="1">
    <location>
        <position position="109"/>
    </location>
</feature>
<name>A0AAE0QHS4_9TELE</name>
<gene>
    <name evidence="1" type="ORF">QTP70_023832</name>
</gene>
<evidence type="ECO:0000313" key="1">
    <source>
        <dbReference type="EMBL" id="KAK3520361.1"/>
    </source>
</evidence>
<keyword evidence="2" id="KW-1185">Reference proteome</keyword>
<dbReference type="EMBL" id="JAUCMX010000016">
    <property type="protein sequence ID" value="KAK3520361.1"/>
    <property type="molecule type" value="Genomic_DNA"/>
</dbReference>
<dbReference type="Proteomes" id="UP001274896">
    <property type="component" value="Unassembled WGS sequence"/>
</dbReference>
<proteinExistence type="predicted"/>
<dbReference type="AlphaFoldDB" id="A0AAE0QHS4"/>
<sequence length="109" mass="11785">MRSINRSVVVKKELSRKAKLSVYQSIYIPTLTYGHELWVMTERGTVEVARASVSDASRTSPWGGVLGMPYREEAAGKTQDMLERLCLSAGLVTPRGPSGIAGGSVWGEG</sequence>
<evidence type="ECO:0000313" key="2">
    <source>
        <dbReference type="Proteomes" id="UP001274896"/>
    </source>
</evidence>
<protein>
    <submittedName>
        <fullName evidence="1">Uncharacterized protein</fullName>
    </submittedName>
</protein>
<reference evidence="1" key="1">
    <citation type="submission" date="2023-06" db="EMBL/GenBank/DDBJ databases">
        <title>Male Hemibagrus guttatus genome.</title>
        <authorList>
            <person name="Bian C."/>
        </authorList>
    </citation>
    <scope>NUCLEOTIDE SEQUENCE</scope>
    <source>
        <strain evidence="1">Male_cb2023</strain>
        <tissue evidence="1">Muscle</tissue>
    </source>
</reference>